<proteinExistence type="predicted"/>
<dbReference type="GO" id="GO:0007035">
    <property type="term" value="P:vacuolar acidification"/>
    <property type="evidence" value="ECO:0007669"/>
    <property type="project" value="TreeGrafter"/>
</dbReference>
<feature type="region of interest" description="Disordered" evidence="2">
    <location>
        <begin position="474"/>
        <end position="508"/>
    </location>
</feature>
<reference evidence="3" key="1">
    <citation type="submission" date="2021-01" db="EMBL/GenBank/DDBJ databases">
        <authorList>
            <person name="Corre E."/>
            <person name="Pelletier E."/>
            <person name="Niang G."/>
            <person name="Scheremetjew M."/>
            <person name="Finn R."/>
            <person name="Kale V."/>
            <person name="Holt S."/>
            <person name="Cochrane G."/>
            <person name="Meng A."/>
            <person name="Brown T."/>
            <person name="Cohen L."/>
        </authorList>
    </citation>
    <scope>NUCLEOTIDE SEQUENCE</scope>
    <source>
        <strain evidence="3">NIES-2562</strain>
    </source>
</reference>
<evidence type="ECO:0000256" key="2">
    <source>
        <dbReference type="SAM" id="MobiDB-lite"/>
    </source>
</evidence>
<dbReference type="GO" id="GO:0043291">
    <property type="term" value="C:RAVE complex"/>
    <property type="evidence" value="ECO:0007669"/>
    <property type="project" value="TreeGrafter"/>
</dbReference>
<dbReference type="PANTHER" id="PTHR13950">
    <property type="entry name" value="RABCONNECTIN-RELATED"/>
    <property type="match status" value="1"/>
</dbReference>
<accession>A0A7S3DHI1</accession>
<feature type="repeat" description="WD" evidence="1">
    <location>
        <begin position="271"/>
        <end position="305"/>
    </location>
</feature>
<dbReference type="PROSITE" id="PS50082">
    <property type="entry name" value="WD_REPEATS_2"/>
    <property type="match status" value="2"/>
</dbReference>
<dbReference type="Pfam" id="PF00400">
    <property type="entry name" value="WD40"/>
    <property type="match status" value="3"/>
</dbReference>
<dbReference type="InterPro" id="IPR015943">
    <property type="entry name" value="WD40/YVTN_repeat-like_dom_sf"/>
</dbReference>
<dbReference type="SMART" id="SM00320">
    <property type="entry name" value="WD40"/>
    <property type="match status" value="5"/>
</dbReference>
<dbReference type="InterPro" id="IPR001680">
    <property type="entry name" value="WD40_rpt"/>
</dbReference>
<sequence>MEDTLEEDETLFQRFLSVPPTQLHGYEVLLHWIIQRYAFMKVMFHLATTKPKSYRNFKALHFAYEWERNLQAKAHMFLLLIQNDLRTFERGGEIFTRDEQRNVALVYQTLTKQVSDRSFVRELLSAEEAEVQGISNKGLISEEGAVELFKIKGELIDGVCLNAANPAMLAVASPAAGIREVNIIHSIRFRPRGNMRHTLLDDEGEDFKSSLHRFDSMANDLRDPTSTSAILSRHKLIDKRRERNTDVDHLEGIKFKMSFGINPRAQRTIKVLTLTSHPKEPYFISGGDDGRITLWRYGEEDSVAEYVHASIGILQSSEMKNEAAMRETERGEGGQGRARTSSVYSGVTKHKLPECRAKITSIVFNAKGTRFAVGDADGYVSFYRFQAGDISLYPFLVIKAHKKTNCLAFINHGSYLASGGVSQERDRSLCLWDTIDLDLNGSGLRRGGGGGSVGAGGGTGGGAQLRSLSSTSPNPFLLSSSSSSSALSGSSVPSSTSSGPMPRRSYGDDELAEGVSSLAFVPKHSLLFAGCRRGQVVAFSTLHHTRVRSIFVQPLLSDVRTLAVDEEGEYLAAGGKEGDLKVWHVDTLVAITSNSTRPAKEHASIPVAHEKKTFFKQGGHSAISTYGVTKVVLTRVEETLTGKGVCMLSCGADGRVCAYGFHPENVAKL</sequence>
<dbReference type="Gene3D" id="2.130.10.10">
    <property type="entry name" value="YVTN repeat-like/Quinoprotein amine dehydrogenase"/>
    <property type="match status" value="2"/>
</dbReference>
<feature type="compositionally biased region" description="Low complexity" evidence="2">
    <location>
        <begin position="474"/>
        <end position="500"/>
    </location>
</feature>
<dbReference type="PANTHER" id="PTHR13950:SF9">
    <property type="entry name" value="RABCONNECTIN-3A"/>
    <property type="match status" value="1"/>
</dbReference>
<dbReference type="InterPro" id="IPR052208">
    <property type="entry name" value="DmX-like/RAVE_component"/>
</dbReference>
<gene>
    <name evidence="3" type="ORF">PBIL07802_LOCUS20110</name>
</gene>
<name>A0A7S3DHI1_9EUKA</name>
<dbReference type="SUPFAM" id="SSF50978">
    <property type="entry name" value="WD40 repeat-like"/>
    <property type="match status" value="1"/>
</dbReference>
<dbReference type="AlphaFoldDB" id="A0A7S3DHI1"/>
<dbReference type="EMBL" id="HBIB01031008">
    <property type="protein sequence ID" value="CAE0257849.1"/>
    <property type="molecule type" value="Transcribed_RNA"/>
</dbReference>
<dbReference type="InterPro" id="IPR036322">
    <property type="entry name" value="WD40_repeat_dom_sf"/>
</dbReference>
<keyword evidence="1" id="KW-0853">WD repeat</keyword>
<feature type="repeat" description="WD" evidence="1">
    <location>
        <begin position="559"/>
        <end position="593"/>
    </location>
</feature>
<protein>
    <submittedName>
        <fullName evidence="3">Uncharacterized protein</fullName>
    </submittedName>
</protein>
<evidence type="ECO:0000256" key="1">
    <source>
        <dbReference type="PROSITE-ProRule" id="PRU00221"/>
    </source>
</evidence>
<organism evidence="3">
    <name type="scientific">Palpitomonas bilix</name>
    <dbReference type="NCBI Taxonomy" id="652834"/>
    <lineage>
        <taxon>Eukaryota</taxon>
        <taxon>Eukaryota incertae sedis</taxon>
    </lineage>
</organism>
<evidence type="ECO:0000313" key="3">
    <source>
        <dbReference type="EMBL" id="CAE0257849.1"/>
    </source>
</evidence>